<reference evidence="2" key="1">
    <citation type="submission" date="2023-04" db="EMBL/GenBank/DDBJ databases">
        <title>Phytophthora lilii NBRC 32176.</title>
        <authorList>
            <person name="Ichikawa N."/>
            <person name="Sato H."/>
            <person name="Tonouchi N."/>
        </authorList>
    </citation>
    <scope>NUCLEOTIDE SEQUENCE</scope>
    <source>
        <strain evidence="2">NBRC 32176</strain>
    </source>
</reference>
<dbReference type="OrthoDB" id="2105857at2759"/>
<evidence type="ECO:0000259" key="1">
    <source>
        <dbReference type="PROSITE" id="PS51688"/>
    </source>
</evidence>
<dbReference type="InterPro" id="IPR030392">
    <property type="entry name" value="S74_ICA"/>
</dbReference>
<sequence length="632" mass="65308">MSSGFSYPQPIFQSPIYNPAFYLTLDASGYLTYDYAQTLYLSKNDYRLTYITGLTPGTATQGVAIVPGTNNDVSGIGALSCTSLIVNGSSVSSPPSYVVGINPGTAASNKALVLGSSGEIGTIASLTATQITGTLQTAAQPNITSVGTISGLTIAGNLVFSGASRTISGLSSLSATTLTGALQTAAQPNITSVGTLINLTLSTVGTGLQIPSMKFWNPTSSIYDTFNHSLYVGITLGGAVASKALVVDSNKDIGSIRTLDAQNLNGSIKVSGTLGDFGSIRIGGTDVITSSRHIKNIGNIACSGTMNASAGIQINSINLVDASRNISAASLSTAGDITCSGLINGFLGYGNQSNITSLGLLTEANIGASNPGNAYITIVGSGLSYVDSGFTTCIRITGSNLTPVIGKILISNGTNSSSSNAMWIGTHTANDIIFGTNSSTKMVLTSAGRLGIGTNTPAAQLDVSGSVSSTIDAGGSGVAYFTRTSGLVSTIGPLSGISVSVRASNAFLAGSGFYTTSDVRIKKDFTELTDSVADGMLMVQPILYRYKTQTDSTPLQLGYRAQDLIRAGLPHVINFIDVDDLPVEDPEVDALNIQYSLDYSRIVCLLHKLVLRQQDQINGLNNRLENIENTLV</sequence>
<dbReference type="PROSITE" id="PS51688">
    <property type="entry name" value="ICA"/>
    <property type="match status" value="1"/>
</dbReference>
<evidence type="ECO:0000313" key="2">
    <source>
        <dbReference type="EMBL" id="GMF41293.1"/>
    </source>
</evidence>
<gene>
    <name evidence="2" type="ORF">Plil01_001665800</name>
</gene>
<accession>A0A9W6XKG1</accession>
<organism evidence="2 3">
    <name type="scientific">Phytophthora lilii</name>
    <dbReference type="NCBI Taxonomy" id="2077276"/>
    <lineage>
        <taxon>Eukaryota</taxon>
        <taxon>Sar</taxon>
        <taxon>Stramenopiles</taxon>
        <taxon>Oomycota</taxon>
        <taxon>Peronosporomycetes</taxon>
        <taxon>Peronosporales</taxon>
        <taxon>Peronosporaceae</taxon>
        <taxon>Phytophthora</taxon>
    </lineage>
</organism>
<proteinExistence type="predicted"/>
<dbReference type="AlphaFoldDB" id="A0A9W6XKG1"/>
<dbReference type="Pfam" id="PF13884">
    <property type="entry name" value="Peptidase_S74"/>
    <property type="match status" value="1"/>
</dbReference>
<protein>
    <submittedName>
        <fullName evidence="2">Unnamed protein product</fullName>
    </submittedName>
</protein>
<name>A0A9W6XKG1_9STRA</name>
<dbReference type="Proteomes" id="UP001165083">
    <property type="component" value="Unassembled WGS sequence"/>
</dbReference>
<keyword evidence="3" id="KW-1185">Reference proteome</keyword>
<comment type="caution">
    <text evidence="2">The sequence shown here is derived from an EMBL/GenBank/DDBJ whole genome shotgun (WGS) entry which is preliminary data.</text>
</comment>
<evidence type="ECO:0000313" key="3">
    <source>
        <dbReference type="Proteomes" id="UP001165083"/>
    </source>
</evidence>
<dbReference type="EMBL" id="BSXW01002197">
    <property type="protein sequence ID" value="GMF41293.1"/>
    <property type="molecule type" value="Genomic_DNA"/>
</dbReference>
<feature type="domain" description="Peptidase S74" evidence="1">
    <location>
        <begin position="517"/>
        <end position="624"/>
    </location>
</feature>